<evidence type="ECO:0000256" key="1">
    <source>
        <dbReference type="SAM" id="MobiDB-lite"/>
    </source>
</evidence>
<proteinExistence type="predicted"/>
<dbReference type="Pfam" id="PF17963">
    <property type="entry name" value="Big_9"/>
    <property type="match status" value="2"/>
</dbReference>
<name>A0A432ZGG4_9GAMM</name>
<dbReference type="PANTHER" id="PTHR34720:SF9">
    <property type="entry name" value="BLR4714 PROTEIN"/>
    <property type="match status" value="1"/>
</dbReference>
<keyword evidence="4" id="KW-1185">Reference proteome</keyword>
<dbReference type="RefSeq" id="WP_126783265.1">
    <property type="nucleotide sequence ID" value="NZ_PIQF01000001.1"/>
</dbReference>
<feature type="chain" id="PRO_5019219044" description="Cadherin-like domain-containing protein" evidence="2">
    <location>
        <begin position="19"/>
        <end position="912"/>
    </location>
</feature>
<feature type="region of interest" description="Disordered" evidence="1">
    <location>
        <begin position="19"/>
        <end position="80"/>
    </location>
</feature>
<evidence type="ECO:0008006" key="5">
    <source>
        <dbReference type="Google" id="ProtNLM"/>
    </source>
</evidence>
<dbReference type="PROSITE" id="PS51257">
    <property type="entry name" value="PROKAR_LIPOPROTEIN"/>
    <property type="match status" value="1"/>
</dbReference>
<gene>
    <name evidence="3" type="ORF">CWI81_00355</name>
</gene>
<sequence length="912" mass="98890">MKKQTLALAIITALGVTACGSDNDGNNNQPEEPVNNAPETSADNASVVAGETHSIDVLGNDTDPDGDELTLSEVGTPENGTTALADGMVSYTANDGFQGEDTFGYTVSDGELTAQGTVTVAVNAPPTANPDSSEAESGESIAIDVLANDTDPGDELTITEVSSPSNGTAEVTDNQITYTPNDSYIGSDSFSYTVSDGELTAQAEVTLSVVDTVTVVGLVTDEPIPNATVVINVDGETFEVQADVQGRYELPVKLTSIDSDEIIRVTARGSEGENQGHVVLNSLLMSSADLIETAGGDGELTRDEFNDVNVTHVTTARDALIRKLAQDKELTKDNISTFGNAIDPQLLVQMAAVVKLLVDNPETYSLPEGYESVEDFLADEEQYNSFVEEVSQAPSGGGDSPLQQAINETLEDPEVMPELSMDDLYGRYAEMFSSTPFILSNSGVLWDIDESGIEYYPYRNESAPLHVSINGNRVVPDSDSSVLEESTSYVYLTEDDFPTEEAFDAWLAFKGWETFRVSQEEITTRTTLDHIDVISVAEAALTVKVNTTTVTSDVEFEYGGKTYTAKAGETQMSEYARQLLEVEAAMQTDLSFDIKNGDTWFLPLADTLDARLGVFGGVYEFSGDGTFNVKTYSESEPAQGYRAEYFSGTWSLSEDAKTLSVITATGQFGAHFTRYGNDTGKQGVIMEYIVAGERSGYAQIRDGGKVEMNSLPFAALESAISGDLLLTSVLNFKAPRYWDGDSLLPIDVWSFDFDSDGEGSIFGGALCDGSPMDYQDVCRGQYQLNQDQQMPITWELTSTNDFEQVLGIDREPYGPGVNQRYWLPVAVSEQSILSVIEWNYYDVGYDQPGLLMPPRMQRLFIQEKPEVGTPMEPTELKQNYGSSNQPLLNVNSLSGYKVVNPQGLRVGGQSRN</sequence>
<dbReference type="NCBIfam" id="NF012211">
    <property type="entry name" value="tand_rpt_95"/>
    <property type="match status" value="2"/>
</dbReference>
<feature type="signal peptide" evidence="2">
    <location>
        <begin position="1"/>
        <end position="18"/>
    </location>
</feature>
<dbReference type="Gene3D" id="2.60.40.2810">
    <property type="match status" value="2"/>
</dbReference>
<dbReference type="OrthoDB" id="5378341at2"/>
<protein>
    <recommendedName>
        <fullName evidence="5">Cadherin-like domain-containing protein</fullName>
    </recommendedName>
</protein>
<dbReference type="PANTHER" id="PTHR34720">
    <property type="entry name" value="MICROCYSTIN DEPENDENT PROTEIN"/>
    <property type="match status" value="1"/>
</dbReference>
<accession>A0A432ZGG4</accession>
<keyword evidence="2" id="KW-0732">Signal</keyword>
<organism evidence="3 4">
    <name type="scientific">Idiomarina seosinensis</name>
    <dbReference type="NCBI Taxonomy" id="281739"/>
    <lineage>
        <taxon>Bacteria</taxon>
        <taxon>Pseudomonadati</taxon>
        <taxon>Pseudomonadota</taxon>
        <taxon>Gammaproteobacteria</taxon>
        <taxon>Alteromonadales</taxon>
        <taxon>Idiomarinaceae</taxon>
        <taxon>Idiomarina</taxon>
    </lineage>
</organism>
<reference evidence="3 4" key="1">
    <citation type="journal article" date="2011" name="Front. Microbiol.">
        <title>Genomic signatures of strain selection and enhancement in Bacillus atrophaeus var. globigii, a historical biowarfare simulant.</title>
        <authorList>
            <person name="Gibbons H.S."/>
            <person name="Broomall S.M."/>
            <person name="McNew L.A."/>
            <person name="Daligault H."/>
            <person name="Chapman C."/>
            <person name="Bruce D."/>
            <person name="Karavis M."/>
            <person name="Krepps M."/>
            <person name="McGregor P.A."/>
            <person name="Hong C."/>
            <person name="Park K.H."/>
            <person name="Akmal A."/>
            <person name="Feldman A."/>
            <person name="Lin J.S."/>
            <person name="Chang W.E."/>
            <person name="Higgs B.W."/>
            <person name="Demirev P."/>
            <person name="Lindquist J."/>
            <person name="Liem A."/>
            <person name="Fochler E."/>
            <person name="Read T.D."/>
            <person name="Tapia R."/>
            <person name="Johnson S."/>
            <person name="Bishop-Lilly K.A."/>
            <person name="Detter C."/>
            <person name="Han C."/>
            <person name="Sozhamannan S."/>
            <person name="Rosenzweig C.N."/>
            <person name="Skowronski E.W."/>
        </authorList>
    </citation>
    <scope>NUCLEOTIDE SEQUENCE [LARGE SCALE GENOMIC DNA]</scope>
    <source>
        <strain evidence="3 4">CL-SP19</strain>
    </source>
</reference>
<evidence type="ECO:0000313" key="4">
    <source>
        <dbReference type="Proteomes" id="UP000287908"/>
    </source>
</evidence>
<comment type="caution">
    <text evidence="3">The sequence shown here is derived from an EMBL/GenBank/DDBJ whole genome shotgun (WGS) entry which is preliminary data.</text>
</comment>
<dbReference type="EMBL" id="PIQF01000001">
    <property type="protein sequence ID" value="RUO76994.1"/>
    <property type="molecule type" value="Genomic_DNA"/>
</dbReference>
<evidence type="ECO:0000256" key="2">
    <source>
        <dbReference type="SAM" id="SignalP"/>
    </source>
</evidence>
<evidence type="ECO:0000313" key="3">
    <source>
        <dbReference type="EMBL" id="RUO76994.1"/>
    </source>
</evidence>
<dbReference type="AlphaFoldDB" id="A0A432ZGG4"/>
<dbReference type="Proteomes" id="UP000287908">
    <property type="component" value="Unassembled WGS sequence"/>
</dbReference>